<gene>
    <name evidence="2" type="ORF">P171DRAFT_498888</name>
</gene>
<proteinExistence type="predicted"/>
<organism evidence="2 3">
    <name type="scientific">Karstenula rhodostoma CBS 690.94</name>
    <dbReference type="NCBI Taxonomy" id="1392251"/>
    <lineage>
        <taxon>Eukaryota</taxon>
        <taxon>Fungi</taxon>
        <taxon>Dikarya</taxon>
        <taxon>Ascomycota</taxon>
        <taxon>Pezizomycotina</taxon>
        <taxon>Dothideomycetes</taxon>
        <taxon>Pleosporomycetidae</taxon>
        <taxon>Pleosporales</taxon>
        <taxon>Massarineae</taxon>
        <taxon>Didymosphaeriaceae</taxon>
        <taxon>Karstenula</taxon>
    </lineage>
</organism>
<dbReference type="EMBL" id="MU001506">
    <property type="protein sequence ID" value="KAF2440981.1"/>
    <property type="molecule type" value="Genomic_DNA"/>
</dbReference>
<evidence type="ECO:0000256" key="1">
    <source>
        <dbReference type="SAM" id="MobiDB-lite"/>
    </source>
</evidence>
<dbReference type="AlphaFoldDB" id="A0A9P4PDI7"/>
<evidence type="ECO:0000313" key="2">
    <source>
        <dbReference type="EMBL" id="KAF2440981.1"/>
    </source>
</evidence>
<reference evidence="2" key="1">
    <citation type="journal article" date="2020" name="Stud. Mycol.">
        <title>101 Dothideomycetes genomes: a test case for predicting lifestyles and emergence of pathogens.</title>
        <authorList>
            <person name="Haridas S."/>
            <person name="Albert R."/>
            <person name="Binder M."/>
            <person name="Bloem J."/>
            <person name="Labutti K."/>
            <person name="Salamov A."/>
            <person name="Andreopoulos B."/>
            <person name="Baker S."/>
            <person name="Barry K."/>
            <person name="Bills G."/>
            <person name="Bluhm B."/>
            <person name="Cannon C."/>
            <person name="Castanera R."/>
            <person name="Culley D."/>
            <person name="Daum C."/>
            <person name="Ezra D."/>
            <person name="Gonzalez J."/>
            <person name="Henrissat B."/>
            <person name="Kuo A."/>
            <person name="Liang C."/>
            <person name="Lipzen A."/>
            <person name="Lutzoni F."/>
            <person name="Magnuson J."/>
            <person name="Mondo S."/>
            <person name="Nolan M."/>
            <person name="Ohm R."/>
            <person name="Pangilinan J."/>
            <person name="Park H.-J."/>
            <person name="Ramirez L."/>
            <person name="Alfaro M."/>
            <person name="Sun H."/>
            <person name="Tritt A."/>
            <person name="Yoshinaga Y."/>
            <person name="Zwiers L.-H."/>
            <person name="Turgeon B."/>
            <person name="Goodwin S."/>
            <person name="Spatafora J."/>
            <person name="Crous P."/>
            <person name="Grigoriev I."/>
        </authorList>
    </citation>
    <scope>NUCLEOTIDE SEQUENCE</scope>
    <source>
        <strain evidence="2">CBS 690.94</strain>
    </source>
</reference>
<name>A0A9P4PDI7_9PLEO</name>
<feature type="region of interest" description="Disordered" evidence="1">
    <location>
        <begin position="32"/>
        <end position="60"/>
    </location>
</feature>
<dbReference type="Proteomes" id="UP000799764">
    <property type="component" value="Unassembled WGS sequence"/>
</dbReference>
<sequence>MGKACVHPTGFQVDSRLGCSVNTSAESSIATDTFTELEPTRKHQQHNPVLSRRKSRAHNRREGLGPVWDYRGKDIDNTDSGDFAGFLAFIGPVASPPTKLLRFGPADGLESSGVLEFLDIDFENPGVATDKALTDLQQSARTILCSTIASQRRDLPAGASLKPNQIHLKPVLDAYIKLLSACKEVECIEMPLAWASLFRPEDAFPKINMDSEEELELLQDQMAARWGRDPGGEERSLMLE</sequence>
<protein>
    <submittedName>
        <fullName evidence="2">Uncharacterized protein</fullName>
    </submittedName>
</protein>
<keyword evidence="3" id="KW-1185">Reference proteome</keyword>
<evidence type="ECO:0000313" key="3">
    <source>
        <dbReference type="Proteomes" id="UP000799764"/>
    </source>
</evidence>
<comment type="caution">
    <text evidence="2">The sequence shown here is derived from an EMBL/GenBank/DDBJ whole genome shotgun (WGS) entry which is preliminary data.</text>
</comment>
<accession>A0A9P4PDI7</accession>
<dbReference type="OrthoDB" id="3783329at2759"/>